<feature type="non-terminal residue" evidence="18">
    <location>
        <position position="321"/>
    </location>
</feature>
<evidence type="ECO:0000256" key="4">
    <source>
        <dbReference type="ARBA" id="ARBA00022553"/>
    </source>
</evidence>
<comment type="catalytic activity">
    <reaction evidence="11">
        <text>a 2'-deoxyuridine in double-stranded DNA + H2O = a 2'-deoxyribose 5'-monophosphate in double-stranded DNA + uracil</text>
        <dbReference type="Rhea" id="RHEA:81455"/>
        <dbReference type="Rhea" id="RHEA-COMP:14231"/>
        <dbReference type="Rhea" id="RHEA-COMP:17071"/>
        <dbReference type="ChEBI" id="CHEBI:15377"/>
        <dbReference type="ChEBI" id="CHEBI:17568"/>
        <dbReference type="ChEBI" id="CHEBI:133902"/>
        <dbReference type="ChEBI" id="CHEBI:139095"/>
    </reaction>
    <physiologicalReaction direction="left-to-right" evidence="11">
        <dbReference type="Rhea" id="RHEA:81456"/>
    </physiologicalReaction>
</comment>
<comment type="catalytic activity">
    <reaction evidence="15">
        <text>Hydrolyzes single-stranded DNA or mismatched double-stranded DNA and polynucleotides, releasing free uracil.</text>
        <dbReference type="EC" id="3.2.2.27"/>
    </reaction>
</comment>
<dbReference type="NCBIfam" id="NF003589">
    <property type="entry name" value="PRK05254.1-2"/>
    <property type="match status" value="1"/>
</dbReference>
<proteinExistence type="inferred from homology"/>
<evidence type="ECO:0000256" key="15">
    <source>
        <dbReference type="RuleBase" id="RU003780"/>
    </source>
</evidence>
<dbReference type="PROSITE" id="PS00130">
    <property type="entry name" value="U_DNA_GLYCOSYLASE"/>
    <property type="match status" value="1"/>
</dbReference>
<protein>
    <recommendedName>
        <fullName evidence="15">Uracil-DNA glycosylase</fullName>
        <ecNumber evidence="15">3.2.2.27</ecNumber>
    </recommendedName>
</protein>
<evidence type="ECO:0000313" key="18">
    <source>
        <dbReference type="EMBL" id="NXA05514.1"/>
    </source>
</evidence>
<comment type="caution">
    <text evidence="18">The sequence shown here is derived from an EMBL/GenBank/DDBJ whole genome shotgun (WGS) entry which is preliminary data.</text>
</comment>
<dbReference type="NCBIfam" id="NF003588">
    <property type="entry name" value="PRK05254.1-1"/>
    <property type="match status" value="1"/>
</dbReference>
<evidence type="ECO:0000256" key="14">
    <source>
        <dbReference type="PROSITE-ProRule" id="PRU10072"/>
    </source>
</evidence>
<dbReference type="AlphaFoldDB" id="A0A7K7SNZ1"/>
<dbReference type="InterPro" id="IPR005122">
    <property type="entry name" value="Uracil-DNA_glycosylase-like"/>
</dbReference>
<dbReference type="NCBIfam" id="NF003591">
    <property type="entry name" value="PRK05254.1-4"/>
    <property type="match status" value="1"/>
</dbReference>
<dbReference type="GO" id="GO:0005654">
    <property type="term" value="C:nucleoplasm"/>
    <property type="evidence" value="ECO:0007669"/>
    <property type="project" value="UniProtKB-ARBA"/>
</dbReference>
<dbReference type="NCBIfam" id="NF003592">
    <property type="entry name" value="PRK05254.1-5"/>
    <property type="match status" value="1"/>
</dbReference>
<comment type="subcellular location">
    <subcellularLocation>
        <location evidence="2">Mitochondrion</location>
    </subcellularLocation>
    <subcellularLocation>
        <location evidence="1">Nucleus</location>
    </subcellularLocation>
</comment>
<evidence type="ECO:0000259" key="17">
    <source>
        <dbReference type="SMART" id="SM00986"/>
    </source>
</evidence>
<sequence>MIGQRTLHSFFSPAPAKKRARSPEPGGDAEVASGGRWALGTLDEGRGAASLSAEQRERIRRNKEAAQQLLAQRNVPAGFGDSWRRQLSAEFSKPYFAQVSAAAARAPGRPQPPLSRPVSPQLMAFVAEERKRYTVYPPPEQVFTWTQMCDIWDVKVVILGQDPYHGPNQAHGLCFSVQKPVPPPPSLENIYKELSTDIEGFTHPGHGDLTGWAKQGVLLLNAVLTVRAHQATSHKERGWEQFTDVVVSWLNKNLHGVVFMLWGAYAQRKGSSIDRKRHHVLQTVHPSPLSVNRGFFGCRHFSKTNEFLKKSGKKPIDWRAL</sequence>
<keyword evidence="6 15" id="KW-0378">Hydrolase</keyword>
<evidence type="ECO:0000313" key="19">
    <source>
        <dbReference type="Proteomes" id="UP000589485"/>
    </source>
</evidence>
<feature type="domain" description="Uracil-DNA glycosylase-like" evidence="17">
    <location>
        <begin position="147"/>
        <end position="308"/>
    </location>
</feature>
<keyword evidence="9 15" id="KW-0234">DNA repair</keyword>
<dbReference type="SMART" id="SM00987">
    <property type="entry name" value="UreE_C"/>
    <property type="match status" value="1"/>
</dbReference>
<dbReference type="InterPro" id="IPR018085">
    <property type="entry name" value="Ura-DNA_Glyclase_AS"/>
</dbReference>
<feature type="non-terminal residue" evidence="18">
    <location>
        <position position="1"/>
    </location>
</feature>
<evidence type="ECO:0000256" key="9">
    <source>
        <dbReference type="ARBA" id="ARBA00023204"/>
    </source>
</evidence>
<keyword evidence="4" id="KW-0597">Phosphoprotein</keyword>
<comment type="similarity">
    <text evidence="3 15">Belongs to the uracil-DNA glycosylase (UDG) superfamily. UNG family.</text>
</comment>
<dbReference type="FunFam" id="3.40.470.10:FF:000004">
    <property type="entry name" value="Uracil-DNA glycosylase"/>
    <property type="match status" value="1"/>
</dbReference>
<dbReference type="Gene3D" id="3.40.470.10">
    <property type="entry name" value="Uracil-DNA glycosylase-like domain"/>
    <property type="match status" value="1"/>
</dbReference>
<evidence type="ECO:0000256" key="5">
    <source>
        <dbReference type="ARBA" id="ARBA00022763"/>
    </source>
</evidence>
<evidence type="ECO:0000256" key="7">
    <source>
        <dbReference type="ARBA" id="ARBA00022990"/>
    </source>
</evidence>
<dbReference type="OrthoDB" id="10031947at2759"/>
<keyword evidence="5 15" id="KW-0227">DNA damage</keyword>
<dbReference type="NCBIfam" id="TIGR00628">
    <property type="entry name" value="ung"/>
    <property type="match status" value="1"/>
</dbReference>
<dbReference type="EC" id="3.2.2.27" evidence="15"/>
<comment type="function">
    <text evidence="15">Excises uracil residues from the DNA which can arise as a result of misincorporation of dUMP residues by DNA polymerase or due to deamination of cytosine.</text>
</comment>
<comment type="subunit">
    <text evidence="13">Interacts with RPA2 subunit of the RPA trimer; this interaction mediates UNG2 recruitment to RPA-coated single-stranded DNA at stalled replication forks. Interacts with PCNA; this interaction mediates UNG2 recruitment to S-phase replication foci. Interacts (via N-terminus) with FAM72A.</text>
</comment>
<evidence type="ECO:0000256" key="13">
    <source>
        <dbReference type="ARBA" id="ARBA00064140"/>
    </source>
</evidence>
<dbReference type="PANTHER" id="PTHR11264">
    <property type="entry name" value="URACIL-DNA GLYCOSYLASE"/>
    <property type="match status" value="1"/>
</dbReference>
<dbReference type="Proteomes" id="UP000589485">
    <property type="component" value="Unassembled WGS sequence"/>
</dbReference>
<name>A0A7K7SNZ1_9TYRA</name>
<dbReference type="SMART" id="SM00986">
    <property type="entry name" value="UDG"/>
    <property type="match status" value="1"/>
</dbReference>
<dbReference type="GO" id="GO:0005739">
    <property type="term" value="C:mitochondrion"/>
    <property type="evidence" value="ECO:0007669"/>
    <property type="project" value="UniProtKB-SubCell"/>
</dbReference>
<dbReference type="Pfam" id="PF03167">
    <property type="entry name" value="UDG"/>
    <property type="match status" value="1"/>
</dbReference>
<dbReference type="GO" id="GO:0004844">
    <property type="term" value="F:uracil DNA N-glycosylase activity"/>
    <property type="evidence" value="ECO:0007669"/>
    <property type="project" value="UniProtKB-UniRule"/>
</dbReference>
<dbReference type="PANTHER" id="PTHR11264:SF0">
    <property type="entry name" value="URACIL-DNA GLYCOSYLASE"/>
    <property type="match status" value="1"/>
</dbReference>
<feature type="region of interest" description="Disordered" evidence="16">
    <location>
        <begin position="1"/>
        <end position="38"/>
    </location>
</feature>
<feature type="active site" description="Proton acceptor" evidence="14">
    <location>
        <position position="162"/>
    </location>
</feature>
<organism evidence="18 19">
    <name type="scientific">Sapayoa aenigma</name>
    <name type="common">broad-billed sapayoa</name>
    <dbReference type="NCBI Taxonomy" id="239371"/>
    <lineage>
        <taxon>Eukaryota</taxon>
        <taxon>Metazoa</taxon>
        <taxon>Chordata</taxon>
        <taxon>Craniata</taxon>
        <taxon>Vertebrata</taxon>
        <taxon>Euteleostomi</taxon>
        <taxon>Archelosauria</taxon>
        <taxon>Archosauria</taxon>
        <taxon>Dinosauria</taxon>
        <taxon>Saurischia</taxon>
        <taxon>Theropoda</taxon>
        <taxon>Coelurosauria</taxon>
        <taxon>Aves</taxon>
        <taxon>Neognathae</taxon>
        <taxon>Neoaves</taxon>
        <taxon>Telluraves</taxon>
        <taxon>Australaves</taxon>
        <taxon>Passeriformes</taxon>
        <taxon>Tyrannidae</taxon>
        <taxon>Sapayoa</taxon>
    </lineage>
</organism>
<comment type="catalytic activity">
    <reaction evidence="12">
        <text>a 2'-deoxyuridine in single-stranded DNA + H2O = a 2'-deoxyribose 5'-monophosphate in single-stranded DNA + uracil</text>
        <dbReference type="Rhea" id="RHEA:81459"/>
        <dbReference type="Rhea" id="RHEA-COMP:12847"/>
        <dbReference type="Rhea" id="RHEA-COMP:19684"/>
        <dbReference type="ChEBI" id="CHEBI:15377"/>
        <dbReference type="ChEBI" id="CHEBI:17568"/>
        <dbReference type="ChEBI" id="CHEBI:133902"/>
        <dbReference type="ChEBI" id="CHEBI:139095"/>
    </reaction>
    <physiologicalReaction direction="left-to-right" evidence="12">
        <dbReference type="Rhea" id="RHEA:81460"/>
    </physiologicalReaction>
</comment>
<dbReference type="GO" id="GO:0097510">
    <property type="term" value="P:base-excision repair, AP site formation via deaminated base removal"/>
    <property type="evidence" value="ECO:0007669"/>
    <property type="project" value="TreeGrafter"/>
</dbReference>
<dbReference type="CDD" id="cd10027">
    <property type="entry name" value="UDG-F1-like"/>
    <property type="match status" value="1"/>
</dbReference>
<keyword evidence="8" id="KW-0496">Mitochondrion</keyword>
<dbReference type="InterPro" id="IPR036895">
    <property type="entry name" value="Uracil-DNA_glycosylase-like_sf"/>
</dbReference>
<dbReference type="InterPro" id="IPR002043">
    <property type="entry name" value="UDG_fam1"/>
</dbReference>
<gene>
    <name evidence="18" type="primary">Ung</name>
    <name evidence="18" type="ORF">SAPAEN_R11858</name>
</gene>
<dbReference type="EMBL" id="VZSY01000054">
    <property type="protein sequence ID" value="NXA05514.1"/>
    <property type="molecule type" value="Genomic_DNA"/>
</dbReference>
<evidence type="ECO:0000256" key="8">
    <source>
        <dbReference type="ARBA" id="ARBA00023128"/>
    </source>
</evidence>
<evidence type="ECO:0000256" key="10">
    <source>
        <dbReference type="ARBA" id="ARBA00023242"/>
    </source>
</evidence>
<accession>A0A7K7SNZ1</accession>
<keyword evidence="19" id="KW-1185">Reference proteome</keyword>
<dbReference type="SUPFAM" id="SSF52141">
    <property type="entry name" value="Uracil-DNA glycosylase-like"/>
    <property type="match status" value="1"/>
</dbReference>
<evidence type="ECO:0000256" key="3">
    <source>
        <dbReference type="ARBA" id="ARBA00008184"/>
    </source>
</evidence>
<evidence type="ECO:0000256" key="1">
    <source>
        <dbReference type="ARBA" id="ARBA00004123"/>
    </source>
</evidence>
<evidence type="ECO:0000256" key="2">
    <source>
        <dbReference type="ARBA" id="ARBA00004173"/>
    </source>
</evidence>
<evidence type="ECO:0000256" key="12">
    <source>
        <dbReference type="ARBA" id="ARBA00052828"/>
    </source>
</evidence>
<evidence type="ECO:0000256" key="6">
    <source>
        <dbReference type="ARBA" id="ARBA00022801"/>
    </source>
</evidence>
<dbReference type="HAMAP" id="MF_00148">
    <property type="entry name" value="UDG"/>
    <property type="match status" value="1"/>
</dbReference>
<evidence type="ECO:0000256" key="11">
    <source>
        <dbReference type="ARBA" id="ARBA00052069"/>
    </source>
</evidence>
<keyword evidence="10" id="KW-0539">Nucleus</keyword>
<evidence type="ECO:0000256" key="16">
    <source>
        <dbReference type="SAM" id="MobiDB-lite"/>
    </source>
</evidence>
<reference evidence="18 19" key="1">
    <citation type="submission" date="2019-09" db="EMBL/GenBank/DDBJ databases">
        <title>Bird 10,000 Genomes (B10K) Project - Family phase.</title>
        <authorList>
            <person name="Zhang G."/>
        </authorList>
    </citation>
    <scope>NUCLEOTIDE SEQUENCE [LARGE SCALE GENOMIC DNA]</scope>
    <source>
        <strain evidence="18">B10K-DU-030-41</strain>
        <tissue evidence="18">Muscle</tissue>
    </source>
</reference>
<keyword evidence="7" id="KW-0007">Acetylation</keyword>